<keyword evidence="5 7" id="KW-1133">Transmembrane helix</keyword>
<organism evidence="9 10">
    <name type="scientific">Niastella koreensis</name>
    <dbReference type="NCBI Taxonomy" id="354356"/>
    <lineage>
        <taxon>Bacteria</taxon>
        <taxon>Pseudomonadati</taxon>
        <taxon>Bacteroidota</taxon>
        <taxon>Chitinophagia</taxon>
        <taxon>Chitinophagales</taxon>
        <taxon>Chitinophagaceae</taxon>
        <taxon>Niastella</taxon>
    </lineage>
</organism>
<comment type="caution">
    <text evidence="9">The sequence shown here is derived from an EMBL/GenBank/DDBJ whole genome shotgun (WGS) entry which is preliminary data.</text>
</comment>
<evidence type="ECO:0000256" key="4">
    <source>
        <dbReference type="ARBA" id="ARBA00022801"/>
    </source>
</evidence>
<evidence type="ECO:0000313" key="10">
    <source>
        <dbReference type="Proteomes" id="UP000192277"/>
    </source>
</evidence>
<dbReference type="InterPro" id="IPR022764">
    <property type="entry name" value="Peptidase_S54_rhomboid_dom"/>
</dbReference>
<feature type="transmembrane region" description="Helical" evidence="7">
    <location>
        <begin position="138"/>
        <end position="162"/>
    </location>
</feature>
<evidence type="ECO:0000256" key="2">
    <source>
        <dbReference type="ARBA" id="ARBA00009045"/>
    </source>
</evidence>
<feature type="domain" description="Peptidase S54 rhomboid" evidence="8">
    <location>
        <begin position="39"/>
        <end position="188"/>
    </location>
</feature>
<evidence type="ECO:0000256" key="6">
    <source>
        <dbReference type="ARBA" id="ARBA00023136"/>
    </source>
</evidence>
<feature type="transmembrane region" description="Helical" evidence="7">
    <location>
        <begin position="42"/>
        <end position="65"/>
    </location>
</feature>
<reference evidence="9 10" key="1">
    <citation type="submission" date="2016-04" db="EMBL/GenBank/DDBJ databases">
        <authorList>
            <person name="Chen L."/>
            <person name="Zhuang W."/>
            <person name="Wang G."/>
        </authorList>
    </citation>
    <scope>NUCLEOTIDE SEQUENCE [LARGE SCALE GENOMIC DNA]</scope>
    <source>
        <strain evidence="10">GR20</strain>
    </source>
</reference>
<proteinExistence type="inferred from homology"/>
<keyword evidence="4" id="KW-0378">Hydrolase</keyword>
<keyword evidence="3 7" id="KW-0812">Transmembrane</keyword>
<dbReference type="PANTHER" id="PTHR43731:SF14">
    <property type="entry name" value="PRESENILIN-ASSOCIATED RHOMBOID-LIKE PROTEIN, MITOCHONDRIAL"/>
    <property type="match status" value="1"/>
</dbReference>
<feature type="transmembrane region" description="Helical" evidence="7">
    <location>
        <begin position="85"/>
        <end position="104"/>
    </location>
</feature>
<evidence type="ECO:0000259" key="8">
    <source>
        <dbReference type="Pfam" id="PF01694"/>
    </source>
</evidence>
<evidence type="ECO:0000256" key="1">
    <source>
        <dbReference type="ARBA" id="ARBA00004141"/>
    </source>
</evidence>
<evidence type="ECO:0000256" key="5">
    <source>
        <dbReference type="ARBA" id="ARBA00022989"/>
    </source>
</evidence>
<comment type="similarity">
    <text evidence="2">Belongs to the peptidase S54 family.</text>
</comment>
<sequence>MSITLIIIIITVLVSITAFSNDKVFNDFIFDPPAVTYNKQWWRFLTCGLIHADYGHLIFNMYALYMFGEYVEHSFIQVFQEKGKLLYLVLYITALFACLVPTYLKHRADNYYRSLGASGAVSAVIFAFIILNPLDKMGLLFLPLRIPSFIFGFLYLVISSFLDKRGGGGINHSAHIFGALYGIAFLIFTGYVFSDYPVLAAFIQQIRTYIGY</sequence>
<dbReference type="Proteomes" id="UP000192277">
    <property type="component" value="Unassembled WGS sequence"/>
</dbReference>
<feature type="transmembrane region" description="Helical" evidence="7">
    <location>
        <begin position="174"/>
        <end position="193"/>
    </location>
</feature>
<comment type="subcellular location">
    <subcellularLocation>
        <location evidence="1">Membrane</location>
        <topology evidence="1">Multi-pass membrane protein</topology>
    </subcellularLocation>
</comment>
<keyword evidence="9" id="KW-0645">Protease</keyword>
<dbReference type="InterPro" id="IPR035952">
    <property type="entry name" value="Rhomboid-like_sf"/>
</dbReference>
<dbReference type="PANTHER" id="PTHR43731">
    <property type="entry name" value="RHOMBOID PROTEASE"/>
    <property type="match status" value="1"/>
</dbReference>
<dbReference type="SUPFAM" id="SSF144091">
    <property type="entry name" value="Rhomboid-like"/>
    <property type="match status" value="1"/>
</dbReference>
<dbReference type="RefSeq" id="WP_014220324.1">
    <property type="nucleotide sequence ID" value="NZ_LWBO01000004.1"/>
</dbReference>
<protein>
    <submittedName>
        <fullName evidence="9">Rhomboid family intramembrane serine protease</fullName>
    </submittedName>
</protein>
<keyword evidence="6 7" id="KW-0472">Membrane</keyword>
<dbReference type="GO" id="GO:0008233">
    <property type="term" value="F:peptidase activity"/>
    <property type="evidence" value="ECO:0007669"/>
    <property type="project" value="UniProtKB-KW"/>
</dbReference>
<feature type="transmembrane region" description="Helical" evidence="7">
    <location>
        <begin position="110"/>
        <end position="131"/>
    </location>
</feature>
<evidence type="ECO:0000256" key="7">
    <source>
        <dbReference type="SAM" id="Phobius"/>
    </source>
</evidence>
<gene>
    <name evidence="9" type="ORF">A4D02_24100</name>
</gene>
<accession>A0ABX3P4E4</accession>
<dbReference type="GO" id="GO:0006508">
    <property type="term" value="P:proteolysis"/>
    <property type="evidence" value="ECO:0007669"/>
    <property type="project" value="UniProtKB-KW"/>
</dbReference>
<dbReference type="Gene3D" id="1.20.1540.10">
    <property type="entry name" value="Rhomboid-like"/>
    <property type="match status" value="1"/>
</dbReference>
<dbReference type="EMBL" id="LWBO01000004">
    <property type="protein sequence ID" value="OQP52278.1"/>
    <property type="molecule type" value="Genomic_DNA"/>
</dbReference>
<evidence type="ECO:0000313" key="9">
    <source>
        <dbReference type="EMBL" id="OQP52278.1"/>
    </source>
</evidence>
<keyword evidence="10" id="KW-1185">Reference proteome</keyword>
<name>A0ABX3P4E4_9BACT</name>
<dbReference type="InterPro" id="IPR050925">
    <property type="entry name" value="Rhomboid_protease_S54"/>
</dbReference>
<evidence type="ECO:0000256" key="3">
    <source>
        <dbReference type="ARBA" id="ARBA00022692"/>
    </source>
</evidence>
<dbReference type="Pfam" id="PF01694">
    <property type="entry name" value="Rhomboid"/>
    <property type="match status" value="1"/>
</dbReference>